<name>A0A9R0IXJ7_SPIOL</name>
<reference evidence="1" key="1">
    <citation type="journal article" date="2021" name="Nat. Commun.">
        <title>Genomic analyses provide insights into spinach domestication and the genetic basis of agronomic traits.</title>
        <authorList>
            <person name="Cai X."/>
            <person name="Sun X."/>
            <person name="Xu C."/>
            <person name="Sun H."/>
            <person name="Wang X."/>
            <person name="Ge C."/>
            <person name="Zhang Z."/>
            <person name="Wang Q."/>
            <person name="Fei Z."/>
            <person name="Jiao C."/>
            <person name="Wang Q."/>
        </authorList>
    </citation>
    <scope>NUCLEOTIDE SEQUENCE [LARGE SCALE GENOMIC DNA]</scope>
    <source>
        <strain evidence="1">cv. Varoflay</strain>
    </source>
</reference>
<dbReference type="RefSeq" id="XP_021857391.1">
    <property type="nucleotide sequence ID" value="XM_022001699.2"/>
</dbReference>
<reference evidence="2" key="2">
    <citation type="submission" date="2025-08" db="UniProtKB">
        <authorList>
            <consortium name="RefSeq"/>
        </authorList>
    </citation>
    <scope>IDENTIFICATION</scope>
    <source>
        <tissue evidence="2">Leaf</tissue>
    </source>
</reference>
<sequence>MAGSSSRKTPEQNRSVVIGKTIQKEGGVNPEVSFSFEINSKPAGRFTVQLFNINKHFMELVEKGKYKGSSIKKKGDKDKIYGVRFNVKDVDNIKSRRILSSHEGESGVGGGVVFMTNESSIIISSSRNGSIKLGEEHEAVGRIIRDYNSIQQIIEVLDSKQPKSVTIRDCFKLSKG</sequence>
<evidence type="ECO:0000313" key="1">
    <source>
        <dbReference type="Proteomes" id="UP000813463"/>
    </source>
</evidence>
<accession>A0A9R0IXJ7</accession>
<gene>
    <name evidence="2" type="primary">LOC110796624</name>
</gene>
<dbReference type="Gene3D" id="2.40.100.10">
    <property type="entry name" value="Cyclophilin-like"/>
    <property type="match status" value="1"/>
</dbReference>
<keyword evidence="1" id="KW-1185">Reference proteome</keyword>
<dbReference type="GeneID" id="110796624"/>
<dbReference type="AlphaFoldDB" id="A0A9R0IXJ7"/>
<dbReference type="Proteomes" id="UP000813463">
    <property type="component" value="Chromosome 3"/>
</dbReference>
<evidence type="ECO:0000313" key="2">
    <source>
        <dbReference type="RefSeq" id="XP_021857391.1"/>
    </source>
</evidence>
<organism evidence="1 2">
    <name type="scientific">Spinacia oleracea</name>
    <name type="common">Spinach</name>
    <dbReference type="NCBI Taxonomy" id="3562"/>
    <lineage>
        <taxon>Eukaryota</taxon>
        <taxon>Viridiplantae</taxon>
        <taxon>Streptophyta</taxon>
        <taxon>Embryophyta</taxon>
        <taxon>Tracheophyta</taxon>
        <taxon>Spermatophyta</taxon>
        <taxon>Magnoliopsida</taxon>
        <taxon>eudicotyledons</taxon>
        <taxon>Gunneridae</taxon>
        <taxon>Pentapetalae</taxon>
        <taxon>Caryophyllales</taxon>
        <taxon>Chenopodiaceae</taxon>
        <taxon>Chenopodioideae</taxon>
        <taxon>Anserineae</taxon>
        <taxon>Spinacia</taxon>
    </lineage>
</organism>
<dbReference type="InterPro" id="IPR029000">
    <property type="entry name" value="Cyclophilin-like_dom_sf"/>
</dbReference>
<dbReference type="KEGG" id="soe:110796624"/>
<protein>
    <submittedName>
        <fullName evidence="2">Uncharacterized protein</fullName>
    </submittedName>
</protein>
<proteinExistence type="predicted"/>